<dbReference type="SMART" id="SM00155">
    <property type="entry name" value="PLDc"/>
    <property type="match status" value="2"/>
</dbReference>
<evidence type="ECO:0000259" key="1">
    <source>
        <dbReference type="PROSITE" id="PS50035"/>
    </source>
</evidence>
<dbReference type="InterPro" id="IPR025202">
    <property type="entry name" value="PLD-like_dom"/>
</dbReference>
<evidence type="ECO:0000313" key="3">
    <source>
        <dbReference type="Proteomes" id="UP001230328"/>
    </source>
</evidence>
<dbReference type="Gene3D" id="3.30.870.10">
    <property type="entry name" value="Endonuclease Chain A"/>
    <property type="match status" value="2"/>
</dbReference>
<organism evidence="2 3">
    <name type="scientific">Streptomyces umbrinus</name>
    <dbReference type="NCBI Taxonomy" id="67370"/>
    <lineage>
        <taxon>Bacteria</taxon>
        <taxon>Bacillati</taxon>
        <taxon>Actinomycetota</taxon>
        <taxon>Actinomycetes</taxon>
        <taxon>Kitasatosporales</taxon>
        <taxon>Streptomycetaceae</taxon>
        <taxon>Streptomyces</taxon>
        <taxon>Streptomyces phaeochromogenes group</taxon>
    </lineage>
</organism>
<protein>
    <submittedName>
        <fullName evidence="2">Phosphatidylserine/phosphatidylglycerophosphate/ cardiolipin synthase-like enzyme</fullName>
    </submittedName>
</protein>
<comment type="caution">
    <text evidence="2">The sequence shown here is derived from an EMBL/GenBank/DDBJ whole genome shotgun (WGS) entry which is preliminary data.</text>
</comment>
<dbReference type="EMBL" id="JAUSZI010000002">
    <property type="protein sequence ID" value="MDQ1024811.1"/>
    <property type="molecule type" value="Genomic_DNA"/>
</dbReference>
<dbReference type="RefSeq" id="WP_307520097.1">
    <property type="nucleotide sequence ID" value="NZ_JAUSZI010000002.1"/>
</dbReference>
<dbReference type="Pfam" id="PF13091">
    <property type="entry name" value="PLDc_2"/>
    <property type="match status" value="2"/>
</dbReference>
<keyword evidence="3" id="KW-1185">Reference proteome</keyword>
<dbReference type="Proteomes" id="UP001230328">
    <property type="component" value="Unassembled WGS sequence"/>
</dbReference>
<name>A0ABU0SMN2_9ACTN</name>
<sequence>MTDRLDLGALVHDDGYFLVREPKGTREPYLSNNEGTGGTYRHVLTYPASRRTIKEAALELIQSARHKVFLASYLLGETELLQALFEAADRLRGGVYVVSELSDQSLRRKLTELEDSADPDAATQTHKKYFAELTSHGIAVRGRPDCHAKFLIVDDRAALVSSANLDTNGLNSIGENGAVVTDAIEVDRLSRFFTRLWDSCAYEMPAGSAGYSVRKHAPAPSRCRVPVPQISTRPGIIWTNGDEQLILDHLHDVIARARTTLLLATYSLQGMADSPDILLDPLVKAMRDQPLRVSLLCRGRNHPPSQRRDAAALTELGVRIHADSTNHAKGAIADKRHGALFSANFDADHGLLNGVETGVRLDGEAALTQAVHYFGHAMTHADLEFVPHPTQHQLDQRLAARWRSPWRGERTVRVTASDRVWQRFVTEVQRAPVLYEREVDGRIRLYAGQSGWTLSTRRPTGATGARILRQADTPQTGTLVTHSTAHELLERWLASRGDGVAKTVKRGFLPAIIERQRGHPGR</sequence>
<evidence type="ECO:0000313" key="2">
    <source>
        <dbReference type="EMBL" id="MDQ1024811.1"/>
    </source>
</evidence>
<accession>A0ABU0SMN2</accession>
<dbReference type="PANTHER" id="PTHR21248">
    <property type="entry name" value="CARDIOLIPIN SYNTHASE"/>
    <property type="match status" value="1"/>
</dbReference>
<gene>
    <name evidence="2" type="ORF">QF035_002393</name>
</gene>
<proteinExistence type="predicted"/>
<dbReference type="InterPro" id="IPR001736">
    <property type="entry name" value="PLipase_D/transphosphatidylase"/>
</dbReference>
<feature type="domain" description="PLD phosphodiesterase" evidence="1">
    <location>
        <begin position="147"/>
        <end position="169"/>
    </location>
</feature>
<dbReference type="PANTHER" id="PTHR21248:SF22">
    <property type="entry name" value="PHOSPHOLIPASE D"/>
    <property type="match status" value="1"/>
</dbReference>
<dbReference type="PROSITE" id="PS50035">
    <property type="entry name" value="PLD"/>
    <property type="match status" value="1"/>
</dbReference>
<reference evidence="2 3" key="1">
    <citation type="submission" date="2023-07" db="EMBL/GenBank/DDBJ databases">
        <title>Comparative genomics of wheat-associated soil bacteria to identify genetic determinants of phenazine resistance.</title>
        <authorList>
            <person name="Mouncey N."/>
        </authorList>
    </citation>
    <scope>NUCLEOTIDE SEQUENCE [LARGE SCALE GENOMIC DNA]</scope>
    <source>
        <strain evidence="2 3">V2I4</strain>
    </source>
</reference>
<dbReference type="SUPFAM" id="SSF56024">
    <property type="entry name" value="Phospholipase D/nuclease"/>
    <property type="match status" value="2"/>
</dbReference>